<dbReference type="RefSeq" id="WP_183504053.1">
    <property type="nucleotide sequence ID" value="NZ_BSPG01000001.1"/>
</dbReference>
<evidence type="ECO:0000259" key="4">
    <source>
        <dbReference type="PROSITE" id="PS50987"/>
    </source>
</evidence>
<dbReference type="Pfam" id="PF01022">
    <property type="entry name" value="HTH_5"/>
    <property type="match status" value="1"/>
</dbReference>
<dbReference type="InterPro" id="IPR036390">
    <property type="entry name" value="WH_DNA-bd_sf"/>
</dbReference>
<proteinExistence type="predicted"/>
<feature type="domain" description="HTH arsR-type" evidence="4">
    <location>
        <begin position="1"/>
        <end position="88"/>
    </location>
</feature>
<dbReference type="PANTHER" id="PTHR33154">
    <property type="entry name" value="TRANSCRIPTIONAL REGULATOR, ARSR FAMILY"/>
    <property type="match status" value="1"/>
</dbReference>
<accession>A0ABQ6CXM7</accession>
<dbReference type="NCBIfam" id="NF033788">
    <property type="entry name" value="HTH_metalloreg"/>
    <property type="match status" value="1"/>
</dbReference>
<reference evidence="6" key="1">
    <citation type="journal article" date="2019" name="Int. J. Syst. Evol. Microbiol.">
        <title>The Global Catalogue of Microorganisms (GCM) 10K type strain sequencing project: providing services to taxonomists for standard genome sequencing and annotation.</title>
        <authorList>
            <consortium name="The Broad Institute Genomics Platform"/>
            <consortium name="The Broad Institute Genome Sequencing Center for Infectious Disease"/>
            <person name="Wu L."/>
            <person name="Ma J."/>
        </authorList>
    </citation>
    <scope>NUCLEOTIDE SEQUENCE [LARGE SCALE GENOMIC DNA]</scope>
    <source>
        <strain evidence="6">NBRC 107710</strain>
    </source>
</reference>
<keyword evidence="2" id="KW-0238">DNA-binding</keyword>
<dbReference type="InterPro" id="IPR001845">
    <property type="entry name" value="HTH_ArsR_DNA-bd_dom"/>
</dbReference>
<dbReference type="CDD" id="cd00090">
    <property type="entry name" value="HTH_ARSR"/>
    <property type="match status" value="1"/>
</dbReference>
<gene>
    <name evidence="5" type="ORF">GCM10007884_01050</name>
</gene>
<organism evidence="5 6">
    <name type="scientific">Methylobacterium brachythecii</name>
    <dbReference type="NCBI Taxonomy" id="1176177"/>
    <lineage>
        <taxon>Bacteria</taxon>
        <taxon>Pseudomonadati</taxon>
        <taxon>Pseudomonadota</taxon>
        <taxon>Alphaproteobacteria</taxon>
        <taxon>Hyphomicrobiales</taxon>
        <taxon>Methylobacteriaceae</taxon>
        <taxon>Methylobacterium</taxon>
    </lineage>
</organism>
<keyword evidence="3" id="KW-0804">Transcription</keyword>
<evidence type="ECO:0000256" key="3">
    <source>
        <dbReference type="ARBA" id="ARBA00023163"/>
    </source>
</evidence>
<evidence type="ECO:0000256" key="2">
    <source>
        <dbReference type="ARBA" id="ARBA00023125"/>
    </source>
</evidence>
<protein>
    <submittedName>
        <fullName evidence="5">Transcriptional regulator</fullName>
    </submittedName>
</protein>
<dbReference type="InterPro" id="IPR011991">
    <property type="entry name" value="ArsR-like_HTH"/>
</dbReference>
<comment type="caution">
    <text evidence="5">The sequence shown here is derived from an EMBL/GenBank/DDBJ whole genome shotgun (WGS) entry which is preliminary data.</text>
</comment>
<keyword evidence="1" id="KW-0805">Transcription regulation</keyword>
<dbReference type="SUPFAM" id="SSF46785">
    <property type="entry name" value="Winged helix' DNA-binding domain"/>
    <property type="match status" value="1"/>
</dbReference>
<evidence type="ECO:0000313" key="5">
    <source>
        <dbReference type="EMBL" id="GLS42120.1"/>
    </source>
</evidence>
<evidence type="ECO:0000256" key="1">
    <source>
        <dbReference type="ARBA" id="ARBA00023015"/>
    </source>
</evidence>
<sequence length="114" mass="13163">MHINPFEALSDPTRRLIVETLRQGERPVSDIVAKAGIHQSGVSRHLRILSEAGFVSMRPDGQQRLYALRPEPFRELDSWLSGYRELWEARLDRFGAALDKKRSDRTTPKKEPRP</sequence>
<dbReference type="PROSITE" id="PS50987">
    <property type="entry name" value="HTH_ARSR_2"/>
    <property type="match status" value="1"/>
</dbReference>
<name>A0ABQ6CXM7_9HYPH</name>
<dbReference type="Gene3D" id="1.10.10.10">
    <property type="entry name" value="Winged helix-like DNA-binding domain superfamily/Winged helix DNA-binding domain"/>
    <property type="match status" value="1"/>
</dbReference>
<dbReference type="Proteomes" id="UP001156881">
    <property type="component" value="Unassembled WGS sequence"/>
</dbReference>
<keyword evidence="6" id="KW-1185">Reference proteome</keyword>
<dbReference type="PANTHER" id="PTHR33154:SF33">
    <property type="entry name" value="TRANSCRIPTIONAL REPRESSOR SDPR"/>
    <property type="match status" value="1"/>
</dbReference>
<dbReference type="PRINTS" id="PR00778">
    <property type="entry name" value="HTHARSR"/>
</dbReference>
<dbReference type="EMBL" id="BSPG01000001">
    <property type="protein sequence ID" value="GLS42120.1"/>
    <property type="molecule type" value="Genomic_DNA"/>
</dbReference>
<dbReference type="InterPro" id="IPR036388">
    <property type="entry name" value="WH-like_DNA-bd_sf"/>
</dbReference>
<dbReference type="InterPro" id="IPR051081">
    <property type="entry name" value="HTH_MetalResp_TranReg"/>
</dbReference>
<evidence type="ECO:0000313" key="6">
    <source>
        <dbReference type="Proteomes" id="UP001156881"/>
    </source>
</evidence>
<dbReference type="SMART" id="SM00418">
    <property type="entry name" value="HTH_ARSR"/>
    <property type="match status" value="1"/>
</dbReference>